<dbReference type="Gene3D" id="3.30.230.10">
    <property type="match status" value="1"/>
</dbReference>
<dbReference type="GeneID" id="24424674"/>
<dbReference type="OMA" id="IHNDMEW"/>
<evidence type="ECO:0000256" key="4">
    <source>
        <dbReference type="RuleBase" id="RU003815"/>
    </source>
</evidence>
<organism evidence="5 6">
    <name type="scientific">Babesia microti (strain RI)</name>
    <dbReference type="NCBI Taxonomy" id="1133968"/>
    <lineage>
        <taxon>Eukaryota</taxon>
        <taxon>Sar</taxon>
        <taxon>Alveolata</taxon>
        <taxon>Apicomplexa</taxon>
        <taxon>Aconoidasida</taxon>
        <taxon>Piroplasmida</taxon>
        <taxon>Babesiidae</taxon>
        <taxon>Babesia</taxon>
    </lineage>
</organism>
<evidence type="ECO:0000256" key="1">
    <source>
        <dbReference type="ARBA" id="ARBA00005251"/>
    </source>
</evidence>
<dbReference type="RefSeq" id="XP_012648650.1">
    <property type="nucleotide sequence ID" value="XM_012793196.1"/>
</dbReference>
<keyword evidence="6" id="KW-1185">Reference proteome</keyword>
<dbReference type="InterPro" id="IPR020574">
    <property type="entry name" value="Ribosomal_uS9_CS"/>
</dbReference>
<evidence type="ECO:0000256" key="2">
    <source>
        <dbReference type="ARBA" id="ARBA00022980"/>
    </source>
</evidence>
<dbReference type="VEuPathDB" id="PiroplasmaDB:BMR1_03g00195"/>
<keyword evidence="2 4" id="KW-0689">Ribosomal protein</keyword>
<evidence type="ECO:0000256" key="3">
    <source>
        <dbReference type="ARBA" id="ARBA00023274"/>
    </source>
</evidence>
<accession>A0A0K3ALL2</accession>
<dbReference type="OrthoDB" id="10254627at2759"/>
<reference evidence="5 6" key="1">
    <citation type="journal article" date="2012" name="Nucleic Acids Res.">
        <title>Sequencing of the smallest Apicomplexan genome from the human pathogen Babesia microti.</title>
        <authorList>
            <person name="Cornillot E."/>
            <person name="Hadj-Kaddour K."/>
            <person name="Dassouli A."/>
            <person name="Noel B."/>
            <person name="Ranwez V."/>
            <person name="Vacherie B."/>
            <person name="Augagneur Y."/>
            <person name="Bres V."/>
            <person name="Duclos A."/>
            <person name="Randazzo S."/>
            <person name="Carcy B."/>
            <person name="Debierre-Grockiego F."/>
            <person name="Delbecq S."/>
            <person name="Moubri-Menage K."/>
            <person name="Shams-Eldin H."/>
            <person name="Usmani-Brown S."/>
            <person name="Bringaud F."/>
            <person name="Wincker P."/>
            <person name="Vivares C.P."/>
            <person name="Schwarz R.T."/>
            <person name="Schetters T.P."/>
            <person name="Krause P.J."/>
            <person name="Gorenflot A."/>
            <person name="Berry V."/>
            <person name="Barbe V."/>
            <person name="Ben Mamoun C."/>
        </authorList>
    </citation>
    <scope>NUCLEOTIDE SEQUENCE [LARGE SCALE GENOMIC DNA]</scope>
    <source>
        <strain evidence="5 6">RI</strain>
    </source>
</reference>
<dbReference type="SUPFAM" id="SSF54211">
    <property type="entry name" value="Ribosomal protein S5 domain 2-like"/>
    <property type="match status" value="1"/>
</dbReference>
<evidence type="ECO:0000313" key="5">
    <source>
        <dbReference type="EMBL" id="CTQ40639.1"/>
    </source>
</evidence>
<protein>
    <submittedName>
        <fullName evidence="5">30S ribosomal protein S9</fullName>
    </submittedName>
</protein>
<dbReference type="InterPro" id="IPR014721">
    <property type="entry name" value="Ribsml_uS5_D2-typ_fold_subgr"/>
</dbReference>
<dbReference type="InterPro" id="IPR000754">
    <property type="entry name" value="Ribosomal_uS9"/>
</dbReference>
<proteinExistence type="inferred from homology"/>
<dbReference type="KEGG" id="bmic:BMR1_03g00195"/>
<reference evidence="5 6" key="2">
    <citation type="journal article" date="2013" name="PLoS ONE">
        <title>Whole genome mapping and re-organization of the nuclear and mitochondrial genomes of Babesia microti isolates.</title>
        <authorList>
            <person name="Cornillot E."/>
            <person name="Dassouli A."/>
            <person name="Garg A."/>
            <person name="Pachikara N."/>
            <person name="Randazzo S."/>
            <person name="Depoix D."/>
            <person name="Carcy B."/>
            <person name="Delbecq S."/>
            <person name="Frutos R."/>
            <person name="Silva J.C."/>
            <person name="Sutton R."/>
            <person name="Krause P.J."/>
            <person name="Mamoun C.B."/>
        </authorList>
    </citation>
    <scope>NUCLEOTIDE SEQUENCE [LARGE SCALE GENOMIC DNA]</scope>
    <source>
        <strain evidence="5 6">RI</strain>
    </source>
</reference>
<sequence length="245" mass="27914">MKTPINVRSVLNLSEALYLAKEAGVTTTNEMQKIILSAPTLSTDKSPFLISNFYRNPFRRILQSQSEQHNECLVEKDNDNKNKLLNDTKNTKINQYISHALQPNLLNVFRHNDRLWLHQAEGRGTSKRAVASVCIIRGTGKVLVNGKEEIYYRWPLFYNRMDIVEPFYLAGCVGVYDLYISVRGGGPSGQSKAVRLAIARGLVNACPECYNDLQTVDMLVEDLRQKMPKMPGRIGARAQRRWVKR</sequence>
<evidence type="ECO:0000313" key="6">
    <source>
        <dbReference type="Proteomes" id="UP000002899"/>
    </source>
</evidence>
<dbReference type="GO" id="GO:0003723">
    <property type="term" value="F:RNA binding"/>
    <property type="evidence" value="ECO:0007669"/>
    <property type="project" value="TreeGrafter"/>
</dbReference>
<dbReference type="PANTHER" id="PTHR21569:SF1">
    <property type="entry name" value="SMALL RIBOSOMAL SUBUNIT PROTEIN US9M"/>
    <property type="match status" value="1"/>
</dbReference>
<name>A0A0K3ALL2_BABMR</name>
<dbReference type="GO" id="GO:0003735">
    <property type="term" value="F:structural constituent of ribosome"/>
    <property type="evidence" value="ECO:0007669"/>
    <property type="project" value="InterPro"/>
</dbReference>
<dbReference type="InterPro" id="IPR020568">
    <property type="entry name" value="Ribosomal_Su5_D2-typ_SF"/>
</dbReference>
<gene>
    <name evidence="5" type="ORF">BMR1_03g00195</name>
</gene>
<reference evidence="5 6" key="3">
    <citation type="journal article" date="2016" name="Sci. Rep.">
        <title>Genome-wide diversity and gene expression profiling of Babesia microti isolates identify polymorphic genes that mediate host-pathogen interactions.</title>
        <authorList>
            <person name="Silva J.C."/>
            <person name="Cornillot E."/>
            <person name="McCracken C."/>
            <person name="Usmani-Brown S."/>
            <person name="Dwivedi A."/>
            <person name="Ifeonu O.O."/>
            <person name="Crabtree J."/>
            <person name="Gotia H.T."/>
            <person name="Virji A.Z."/>
            <person name="Reynes C."/>
            <person name="Colinge J."/>
            <person name="Kumar V."/>
            <person name="Lawres L."/>
            <person name="Pazzi J.E."/>
            <person name="Pablo J.V."/>
            <person name="Hung C."/>
            <person name="Brancato J."/>
            <person name="Kumari P."/>
            <person name="Orvis J."/>
            <person name="Tretina K."/>
            <person name="Chibucos M."/>
            <person name="Ott S."/>
            <person name="Sadzewicz L."/>
            <person name="Sengamalay N."/>
            <person name="Shetty A.C."/>
            <person name="Su Q."/>
            <person name="Tallon L."/>
            <person name="Fraser C.M."/>
            <person name="Frutos R."/>
            <person name="Molina D.M."/>
            <person name="Krause P.J."/>
            <person name="Ben Mamoun C."/>
        </authorList>
    </citation>
    <scope>NUCLEOTIDE SEQUENCE [LARGE SCALE GENOMIC DNA]</scope>
    <source>
        <strain evidence="5 6">RI</strain>
    </source>
</reference>
<comment type="similarity">
    <text evidence="1 4">Belongs to the universal ribosomal protein uS9 family.</text>
</comment>
<dbReference type="Proteomes" id="UP000002899">
    <property type="component" value="Chromosome III"/>
</dbReference>
<dbReference type="AlphaFoldDB" id="A0A0K3ALL2"/>
<dbReference type="EMBL" id="LN871598">
    <property type="protein sequence ID" value="CTQ40639.1"/>
    <property type="molecule type" value="Genomic_DNA"/>
</dbReference>
<keyword evidence="3 4" id="KW-0687">Ribonucleoprotein</keyword>
<dbReference type="GO" id="GO:0006412">
    <property type="term" value="P:translation"/>
    <property type="evidence" value="ECO:0007669"/>
    <property type="project" value="InterPro"/>
</dbReference>
<dbReference type="GO" id="GO:0015935">
    <property type="term" value="C:small ribosomal subunit"/>
    <property type="evidence" value="ECO:0007669"/>
    <property type="project" value="TreeGrafter"/>
</dbReference>
<dbReference type="PROSITE" id="PS00360">
    <property type="entry name" value="RIBOSOMAL_S9"/>
    <property type="match status" value="1"/>
</dbReference>
<dbReference type="PANTHER" id="PTHR21569">
    <property type="entry name" value="RIBOSOMAL PROTEIN S9"/>
    <property type="match status" value="1"/>
</dbReference>
<dbReference type="Pfam" id="PF00380">
    <property type="entry name" value="Ribosomal_S9"/>
    <property type="match status" value="1"/>
</dbReference>